<keyword evidence="2" id="KW-0813">Transport</keyword>
<organism evidence="9 10">
    <name type="scientific">Achromobacter veterisilvae</name>
    <dbReference type="NCBI Taxonomy" id="2069367"/>
    <lineage>
        <taxon>Bacteria</taxon>
        <taxon>Pseudomonadati</taxon>
        <taxon>Pseudomonadota</taxon>
        <taxon>Betaproteobacteria</taxon>
        <taxon>Burkholderiales</taxon>
        <taxon>Alcaligenaceae</taxon>
        <taxon>Achromobacter</taxon>
    </lineage>
</organism>
<dbReference type="RefSeq" id="WP_338879405.1">
    <property type="nucleotide sequence ID" value="NZ_CP148753.1"/>
</dbReference>
<reference evidence="9 10" key="1">
    <citation type="submission" date="2024-03" db="EMBL/GenBank/DDBJ databases">
        <title>Reference genomes for the five species model microbial community.</title>
        <authorList>
            <person name="Padfield D."/>
        </authorList>
    </citation>
    <scope>NUCLEOTIDE SEQUENCE [LARGE SCALE GENOMIC DNA]</scope>
    <source>
        <strain evidence="9 10">AB1</strain>
    </source>
</reference>
<accession>A0ABZ2RWT0</accession>
<dbReference type="Proteomes" id="UP001456224">
    <property type="component" value="Chromosome"/>
</dbReference>
<dbReference type="Pfam" id="PF22691">
    <property type="entry name" value="Thiolase_C_1"/>
    <property type="match status" value="1"/>
</dbReference>
<evidence type="ECO:0000259" key="8">
    <source>
        <dbReference type="Pfam" id="PF22691"/>
    </source>
</evidence>
<evidence type="ECO:0000256" key="6">
    <source>
        <dbReference type="ARBA" id="ARBA00032316"/>
    </source>
</evidence>
<protein>
    <recommendedName>
        <fullName evidence="1">propanoyl-CoA C-acyltransferase</fullName>
        <ecNumber evidence="1">2.3.1.176</ecNumber>
    </recommendedName>
    <alternativeName>
        <fullName evidence="6">Propanoyl-CoA C-acyltransferase</fullName>
    </alternativeName>
</protein>
<evidence type="ECO:0000259" key="7">
    <source>
        <dbReference type="Pfam" id="PF00108"/>
    </source>
</evidence>
<dbReference type="SUPFAM" id="SSF53901">
    <property type="entry name" value="Thiolase-like"/>
    <property type="match status" value="2"/>
</dbReference>
<evidence type="ECO:0000256" key="4">
    <source>
        <dbReference type="ARBA" id="ARBA00023055"/>
    </source>
</evidence>
<dbReference type="CDD" id="cd00829">
    <property type="entry name" value="SCP-x_thiolase"/>
    <property type="match status" value="1"/>
</dbReference>
<evidence type="ECO:0000256" key="5">
    <source>
        <dbReference type="ARBA" id="ARBA00023121"/>
    </source>
</evidence>
<dbReference type="InterPro" id="IPR055140">
    <property type="entry name" value="Thiolase_C_2"/>
</dbReference>
<evidence type="ECO:0000313" key="9">
    <source>
        <dbReference type="EMBL" id="WXR73110.1"/>
    </source>
</evidence>
<dbReference type="PIRSF" id="PIRSF000429">
    <property type="entry name" value="Ac-CoA_Ac_transf"/>
    <property type="match status" value="1"/>
</dbReference>
<dbReference type="InterPro" id="IPR016039">
    <property type="entry name" value="Thiolase-like"/>
</dbReference>
<dbReference type="Gene3D" id="3.40.47.10">
    <property type="match status" value="1"/>
</dbReference>
<dbReference type="PROSITE" id="PS00737">
    <property type="entry name" value="THIOLASE_2"/>
    <property type="match status" value="1"/>
</dbReference>
<evidence type="ECO:0000256" key="1">
    <source>
        <dbReference type="ARBA" id="ARBA00012352"/>
    </source>
</evidence>
<keyword evidence="5" id="KW-0446">Lipid-binding</keyword>
<evidence type="ECO:0000256" key="3">
    <source>
        <dbReference type="ARBA" id="ARBA00022679"/>
    </source>
</evidence>
<dbReference type="InterPro" id="IPR020616">
    <property type="entry name" value="Thiolase_N"/>
</dbReference>
<feature type="domain" description="Thiolase N-terminal" evidence="7">
    <location>
        <begin position="4"/>
        <end position="114"/>
    </location>
</feature>
<dbReference type="PANTHER" id="PTHR42870:SF1">
    <property type="entry name" value="NON-SPECIFIC LIPID-TRANSFER PROTEIN-LIKE 2"/>
    <property type="match status" value="1"/>
</dbReference>
<evidence type="ECO:0000256" key="2">
    <source>
        <dbReference type="ARBA" id="ARBA00022448"/>
    </source>
</evidence>
<dbReference type="PANTHER" id="PTHR42870">
    <property type="entry name" value="ACETYL-COA C-ACETYLTRANSFERASE"/>
    <property type="match status" value="1"/>
</dbReference>
<gene>
    <name evidence="9" type="ORF">WHX56_26285</name>
</gene>
<dbReference type="InterPro" id="IPR002155">
    <property type="entry name" value="Thiolase"/>
</dbReference>
<sequence>MSQVYVAGVGMTRLGKFPERSVKDLVAEAVNAALQDAGVALADIESGWFSNARQGQMEGQNSVRGQCALRSMGWQTAPIVNVENACAGGSTGFNQAMTSIMAGQHDIVIAVGGDKQFFPDRPDDMFRAFNGGTDVYKVRDFFDPLVELGRSAVPASVLDDIQFGAPGRTFFMDLYAGMARHHMALYGTTQEQLAAIAAKNHGHSVHNEYAQYRKPMSAQEVLADRQVVWPLTRAMCSPVSDGAAAVVLVSEAGRKRLGTRRAVRVASSAIVTSSDRDPADFDRHTGRIAALKAYEKAGAGPEDMGIAEVHDATSIAEVIQAENLGFCPRGDGGPLAVSGATTLGGRIPINVSGGLVSKGHPVGATGLIMVHDIVRQLRGEAGAAQVQGVRMGVVENGGGFWGVEEAATAVHVLGPLVSGARA</sequence>
<proteinExistence type="predicted"/>
<dbReference type="EMBL" id="CP148753">
    <property type="protein sequence ID" value="WXR73110.1"/>
    <property type="molecule type" value="Genomic_DNA"/>
</dbReference>
<keyword evidence="10" id="KW-1185">Reference proteome</keyword>
<keyword evidence="3" id="KW-0808">Transferase</keyword>
<keyword evidence="4" id="KW-0445">Lipid transport</keyword>
<feature type="domain" description="Thiolase C-terminal" evidence="8">
    <location>
        <begin position="279"/>
        <end position="402"/>
    </location>
</feature>
<dbReference type="Pfam" id="PF00108">
    <property type="entry name" value="Thiolase_N"/>
    <property type="match status" value="1"/>
</dbReference>
<dbReference type="InterPro" id="IPR020613">
    <property type="entry name" value="Thiolase_CS"/>
</dbReference>
<name>A0ABZ2RWT0_9BURK</name>
<evidence type="ECO:0000313" key="10">
    <source>
        <dbReference type="Proteomes" id="UP001456224"/>
    </source>
</evidence>
<dbReference type="EC" id="2.3.1.176" evidence="1"/>